<reference evidence="3 4" key="1">
    <citation type="journal article" date="2005" name="DNA Res.">
        <title>Complete genome sequence of the facultative anaerobic magnetotactic bacterium Magnetospirillum sp. strain AMB-1.</title>
        <authorList>
            <person name="Matsunaga T."/>
            <person name="Okamura Y."/>
            <person name="Fukuda Y."/>
            <person name="Wahyudi A.T."/>
            <person name="Murase Y."/>
            <person name="Takeyama H."/>
        </authorList>
    </citation>
    <scope>NUCLEOTIDE SEQUENCE [LARGE SCALE GENOMIC DNA]</scope>
    <source>
        <strain evidence="4">ATCC 700264 / AMB-1</strain>
    </source>
</reference>
<dbReference type="GO" id="GO:0000160">
    <property type="term" value="P:phosphorelay signal transduction system"/>
    <property type="evidence" value="ECO:0007669"/>
    <property type="project" value="InterPro"/>
</dbReference>
<dbReference type="PANTHER" id="PTHR43228:SF1">
    <property type="entry name" value="TWO-COMPONENT RESPONSE REGULATOR ARR22"/>
    <property type="match status" value="1"/>
</dbReference>
<dbReference type="PROSITE" id="PS50110">
    <property type="entry name" value="RESPONSE_REGULATORY"/>
    <property type="match status" value="1"/>
</dbReference>
<name>Q2W0X4_PARM1</name>
<dbReference type="Pfam" id="PF00072">
    <property type="entry name" value="Response_reg"/>
    <property type="match status" value="1"/>
</dbReference>
<dbReference type="PANTHER" id="PTHR43228">
    <property type="entry name" value="TWO-COMPONENT RESPONSE REGULATOR"/>
    <property type="match status" value="1"/>
</dbReference>
<dbReference type="AlphaFoldDB" id="Q2W0X4"/>
<dbReference type="SUPFAM" id="SSF52172">
    <property type="entry name" value="CheY-like"/>
    <property type="match status" value="1"/>
</dbReference>
<dbReference type="KEGG" id="mag:amb3697"/>
<evidence type="ECO:0000313" key="4">
    <source>
        <dbReference type="Proteomes" id="UP000007058"/>
    </source>
</evidence>
<dbReference type="InterPro" id="IPR052048">
    <property type="entry name" value="ST_Response_Regulator"/>
</dbReference>
<dbReference type="Gene3D" id="3.40.50.2300">
    <property type="match status" value="1"/>
</dbReference>
<dbReference type="SMART" id="SM00448">
    <property type="entry name" value="REC"/>
    <property type="match status" value="1"/>
</dbReference>
<proteinExistence type="predicted"/>
<dbReference type="STRING" id="342108.amb3697"/>
<dbReference type="HOGENOM" id="CLU_000445_69_15_5"/>
<dbReference type="InterPro" id="IPR001789">
    <property type="entry name" value="Sig_transdc_resp-reg_receiver"/>
</dbReference>
<dbReference type="InterPro" id="IPR011006">
    <property type="entry name" value="CheY-like_superfamily"/>
</dbReference>
<protein>
    <submittedName>
        <fullName evidence="3">FOG: CheY-like receiver</fullName>
    </submittedName>
</protein>
<keyword evidence="4" id="KW-1185">Reference proteome</keyword>
<dbReference type="Proteomes" id="UP000007058">
    <property type="component" value="Chromosome"/>
</dbReference>
<feature type="domain" description="Response regulatory" evidence="2">
    <location>
        <begin position="11"/>
        <end position="126"/>
    </location>
</feature>
<evidence type="ECO:0000256" key="1">
    <source>
        <dbReference type="PROSITE-ProRule" id="PRU00169"/>
    </source>
</evidence>
<sequence>MAFRDMTMVKRVLVVDDSKTQRMIMMRALAEFSCEIVGEAEDGQQATEMAARLSPDVIFLDMEMPGMTGLQALKAIKAVNPKIVIFMVTSIDSSDVIDDCIMAGAEDYIRKDRLETLRARAGGFLK</sequence>
<evidence type="ECO:0000313" key="3">
    <source>
        <dbReference type="EMBL" id="BAE52501.1"/>
    </source>
</evidence>
<dbReference type="EMBL" id="AP007255">
    <property type="protein sequence ID" value="BAE52501.1"/>
    <property type="molecule type" value="Genomic_DNA"/>
</dbReference>
<keyword evidence="1" id="KW-0597">Phosphoprotein</keyword>
<organism evidence="3 4">
    <name type="scientific">Paramagnetospirillum magneticum (strain ATCC 700264 / AMB-1)</name>
    <name type="common">Magnetospirillum magneticum</name>
    <dbReference type="NCBI Taxonomy" id="342108"/>
    <lineage>
        <taxon>Bacteria</taxon>
        <taxon>Pseudomonadati</taxon>
        <taxon>Pseudomonadota</taxon>
        <taxon>Alphaproteobacteria</taxon>
        <taxon>Rhodospirillales</taxon>
        <taxon>Magnetospirillaceae</taxon>
        <taxon>Paramagnetospirillum</taxon>
    </lineage>
</organism>
<evidence type="ECO:0000259" key="2">
    <source>
        <dbReference type="PROSITE" id="PS50110"/>
    </source>
</evidence>
<gene>
    <name evidence="3" type="ordered locus">amb3697</name>
</gene>
<accession>Q2W0X4</accession>
<feature type="modified residue" description="4-aspartylphosphate" evidence="1">
    <location>
        <position position="61"/>
    </location>
</feature>